<dbReference type="Gene3D" id="1.10.1670.10">
    <property type="entry name" value="Helix-hairpin-Helix base-excision DNA repair enzymes (C-terminal)"/>
    <property type="match status" value="1"/>
</dbReference>
<dbReference type="GeneID" id="11262656"/>
<dbReference type="InterPro" id="IPR003651">
    <property type="entry name" value="Endonuclease3_FeS-loop_motif"/>
</dbReference>
<gene>
    <name evidence="10" type="ordered locus">TTX_1772</name>
</gene>
<organism evidence="10 11">
    <name type="scientific">Thermoproteus tenax (strain ATCC 35583 / DSM 2078 / JCM 9277 / NBRC 100435 / Kra 1)</name>
    <dbReference type="NCBI Taxonomy" id="768679"/>
    <lineage>
        <taxon>Archaea</taxon>
        <taxon>Thermoproteota</taxon>
        <taxon>Thermoprotei</taxon>
        <taxon>Thermoproteales</taxon>
        <taxon>Thermoproteaceae</taxon>
        <taxon>Thermoproteus</taxon>
    </lineage>
</organism>
<evidence type="ECO:0000256" key="1">
    <source>
        <dbReference type="ARBA" id="ARBA00001966"/>
    </source>
</evidence>
<keyword evidence="10" id="KW-0255">Endonuclease</keyword>
<dbReference type="EMBL" id="FN869859">
    <property type="protein sequence ID" value="CCC82392.1"/>
    <property type="molecule type" value="Genomic_DNA"/>
</dbReference>
<dbReference type="InterPro" id="IPR004035">
    <property type="entry name" value="Endouclease-III_FeS-bd_BS"/>
</dbReference>
<accession>G4RLE7</accession>
<evidence type="ECO:0000256" key="6">
    <source>
        <dbReference type="ARBA" id="ARBA00023004"/>
    </source>
</evidence>
<keyword evidence="4" id="KW-0227">DNA damage</keyword>
<evidence type="ECO:0000313" key="10">
    <source>
        <dbReference type="EMBL" id="CCC82392.1"/>
    </source>
</evidence>
<comment type="cofactor">
    <cofactor evidence="1">
        <name>[4Fe-4S] cluster</name>
        <dbReference type="ChEBI" id="CHEBI:49883"/>
    </cofactor>
</comment>
<keyword evidence="3" id="KW-0479">Metal-binding</keyword>
<dbReference type="InterPro" id="IPR011257">
    <property type="entry name" value="DNA_glycosylase"/>
</dbReference>
<dbReference type="eggNOG" id="arCOG04155">
    <property type="taxonomic scope" value="Archaea"/>
</dbReference>
<dbReference type="PaxDb" id="768679-TTX_1772"/>
<dbReference type="AlphaFoldDB" id="G4RLE7"/>
<keyword evidence="10" id="KW-0540">Nuclease</keyword>
<dbReference type="GO" id="GO:0046872">
    <property type="term" value="F:metal ion binding"/>
    <property type="evidence" value="ECO:0007669"/>
    <property type="project" value="UniProtKB-KW"/>
</dbReference>
<evidence type="ECO:0000256" key="5">
    <source>
        <dbReference type="ARBA" id="ARBA00022801"/>
    </source>
</evidence>
<keyword evidence="7" id="KW-0411">Iron-sulfur</keyword>
<keyword evidence="6" id="KW-0408">Iron</keyword>
<evidence type="ECO:0000256" key="9">
    <source>
        <dbReference type="ARBA" id="ARBA00023295"/>
    </source>
</evidence>
<keyword evidence="9" id="KW-0326">Glycosidase</keyword>
<keyword evidence="5" id="KW-0378">Hydrolase</keyword>
<dbReference type="SUPFAM" id="SSF48150">
    <property type="entry name" value="DNA-glycosylase"/>
    <property type="match status" value="1"/>
</dbReference>
<keyword evidence="11" id="KW-1185">Reference proteome</keyword>
<keyword evidence="8" id="KW-0234">DNA repair</keyword>
<reference evidence="10 11" key="1">
    <citation type="journal article" date="2011" name="PLoS ONE">
        <title>The complete genome sequence of Thermoproteus tenax: a physiologically versatile member of the Crenarchaeota.</title>
        <authorList>
            <person name="Siebers B."/>
            <person name="Zaparty M."/>
            <person name="Raddatz G."/>
            <person name="Tjaden B."/>
            <person name="Albers S.V."/>
            <person name="Bell S.D."/>
            <person name="Blombach F."/>
            <person name="Kletzin A."/>
            <person name="Kyrpides N."/>
            <person name="Lanz C."/>
            <person name="Plagens A."/>
            <person name="Rampp M."/>
            <person name="Rosinus A."/>
            <person name="von Jan M."/>
            <person name="Makarova K.S."/>
            <person name="Klenk H.P."/>
            <person name="Schuster S.C."/>
            <person name="Hensel R."/>
        </authorList>
    </citation>
    <scope>NUCLEOTIDE SEQUENCE [LARGE SCALE GENOMIC DNA]</scope>
    <source>
        <strain evidence="11">ATCC 35583 / DSM 2078 / JCM 9277 / NBRC 100435 / Kra 1</strain>
    </source>
</reference>
<evidence type="ECO:0000256" key="8">
    <source>
        <dbReference type="ARBA" id="ARBA00023204"/>
    </source>
</evidence>
<dbReference type="GO" id="GO:0006281">
    <property type="term" value="P:DNA repair"/>
    <property type="evidence" value="ECO:0007669"/>
    <property type="project" value="UniProtKB-KW"/>
</dbReference>
<dbReference type="KEGG" id="ttn:TTX_1772"/>
<name>G4RLE7_THETK</name>
<dbReference type="GO" id="GO:0140097">
    <property type="term" value="F:catalytic activity, acting on DNA"/>
    <property type="evidence" value="ECO:0007669"/>
    <property type="project" value="UniProtKB-ARBA"/>
</dbReference>
<dbReference type="SMART" id="SM00525">
    <property type="entry name" value="FES"/>
    <property type="match status" value="1"/>
</dbReference>
<dbReference type="GO" id="GO:0051539">
    <property type="term" value="F:4 iron, 4 sulfur cluster binding"/>
    <property type="evidence" value="ECO:0007669"/>
    <property type="project" value="InterPro"/>
</dbReference>
<dbReference type="GO" id="GO:0016798">
    <property type="term" value="F:hydrolase activity, acting on glycosyl bonds"/>
    <property type="evidence" value="ECO:0007669"/>
    <property type="project" value="UniProtKB-KW"/>
</dbReference>
<evidence type="ECO:0000256" key="2">
    <source>
        <dbReference type="ARBA" id="ARBA00008343"/>
    </source>
</evidence>
<sequence>MRLIIDVDKINAVAEALRKLKIERDRYLDDRYYPPQSDPRERQLAYFISVVAVDHRTSTPLGAFEGYIDGEFYHGADALWRLARKAYDEGLFEPDRLAKLTPEDAERLFSINGVKVWDFNVRLFLLRDLGAKAIEAGGFQGLIDDTIEGLAAKLGRVRAYEDPVRKKVLLLAKFLDGRGLVQFKDRENFDVPVDNHLSRIAYRLGIVDVDYDILFKGLELTREEDVEVRNKVKLSWRLVAKFSGLDPFALDDFLWSFGRRVCARDRPRCEECPLRDVCKARSLGRYPPEHTHTLTWYY</sequence>
<dbReference type="RefSeq" id="WP_014127646.1">
    <property type="nucleotide sequence ID" value="NC_016070.1"/>
</dbReference>
<dbReference type="PROSITE" id="PS00764">
    <property type="entry name" value="ENDONUCLEASE_III_1"/>
    <property type="match status" value="1"/>
</dbReference>
<dbReference type="Proteomes" id="UP000002654">
    <property type="component" value="Chromosome"/>
</dbReference>
<evidence type="ECO:0000256" key="3">
    <source>
        <dbReference type="ARBA" id="ARBA00022723"/>
    </source>
</evidence>
<protein>
    <submittedName>
        <fullName evidence="10">Predicted EndoIII-related endonuclease</fullName>
    </submittedName>
</protein>
<dbReference type="PATRIC" id="fig|768679.9.peg.1793"/>
<dbReference type="HOGENOM" id="CLU_835761_0_0_2"/>
<comment type="similarity">
    <text evidence="2">Belongs to the Nth/MutY family.</text>
</comment>
<evidence type="ECO:0000256" key="4">
    <source>
        <dbReference type="ARBA" id="ARBA00022763"/>
    </source>
</evidence>
<dbReference type="GO" id="GO:0004519">
    <property type="term" value="F:endonuclease activity"/>
    <property type="evidence" value="ECO:0007669"/>
    <property type="project" value="UniProtKB-KW"/>
</dbReference>
<proteinExistence type="inferred from homology"/>
<evidence type="ECO:0000313" key="11">
    <source>
        <dbReference type="Proteomes" id="UP000002654"/>
    </source>
</evidence>
<dbReference type="STRING" id="768679.TTX_1772"/>
<evidence type="ECO:0000256" key="7">
    <source>
        <dbReference type="ARBA" id="ARBA00023014"/>
    </source>
</evidence>
<dbReference type="InterPro" id="IPR023170">
    <property type="entry name" value="HhH_base_excis_C"/>
</dbReference>